<dbReference type="InterPro" id="IPR018764">
    <property type="entry name" value="RskA_C"/>
</dbReference>
<dbReference type="Proteomes" id="UP000177069">
    <property type="component" value="Unassembled WGS sequence"/>
</dbReference>
<reference evidence="3 4" key="1">
    <citation type="journal article" date="2016" name="Nat. Commun.">
        <title>Thousands of microbial genomes shed light on interconnected biogeochemical processes in an aquifer system.</title>
        <authorList>
            <person name="Anantharaman K."/>
            <person name="Brown C.T."/>
            <person name="Hug L.A."/>
            <person name="Sharon I."/>
            <person name="Castelle C.J."/>
            <person name="Probst A.J."/>
            <person name="Thomas B.C."/>
            <person name="Singh A."/>
            <person name="Wilkins M.J."/>
            <person name="Karaoz U."/>
            <person name="Brodie E.L."/>
            <person name="Williams K.H."/>
            <person name="Hubbard S.S."/>
            <person name="Banfield J.F."/>
        </authorList>
    </citation>
    <scope>NUCLEOTIDE SEQUENCE [LARGE SCALE GENOMIC DNA]</scope>
</reference>
<sequence>MKDKRKILTAITVAAILVLALASLVIFNKKGGKNLVSWGSKNKNISSSSQNASEEQSAEKVPQTISQDSVLPSNLPPGVSSGNLQSVTGKQGGATVFAVADGNNFSLVLEAKLPDAPVGQNYTAWLANDSSSADLTMLGKLEKKDHLYILSFNKAGDFSAYKIVIVTLETKDDNSPEARVLEGKI</sequence>
<feature type="domain" description="Anti-sigma K factor RskA C-terminal" evidence="2">
    <location>
        <begin position="13"/>
        <end position="174"/>
    </location>
</feature>
<dbReference type="EMBL" id="MFBA01000006">
    <property type="protein sequence ID" value="OGD86033.1"/>
    <property type="molecule type" value="Genomic_DNA"/>
</dbReference>
<evidence type="ECO:0000313" key="4">
    <source>
        <dbReference type="Proteomes" id="UP000177069"/>
    </source>
</evidence>
<feature type="region of interest" description="Disordered" evidence="1">
    <location>
        <begin position="39"/>
        <end position="69"/>
    </location>
</feature>
<dbReference type="AlphaFoldDB" id="A0A1F5G2C6"/>
<accession>A0A1F5G2C6</accession>
<dbReference type="Pfam" id="PF10099">
    <property type="entry name" value="RskA_C"/>
    <property type="match status" value="1"/>
</dbReference>
<proteinExistence type="predicted"/>
<organism evidence="3 4">
    <name type="scientific">Candidatus Curtissbacteria bacterium RIFCSPHIGHO2_01_FULL_41_13</name>
    <dbReference type="NCBI Taxonomy" id="1797745"/>
    <lineage>
        <taxon>Bacteria</taxon>
        <taxon>Candidatus Curtissiibacteriota</taxon>
    </lineage>
</organism>
<evidence type="ECO:0000313" key="3">
    <source>
        <dbReference type="EMBL" id="OGD86033.1"/>
    </source>
</evidence>
<name>A0A1F5G2C6_9BACT</name>
<gene>
    <name evidence="3" type="ORF">A2696_04090</name>
</gene>
<evidence type="ECO:0000256" key="1">
    <source>
        <dbReference type="SAM" id="MobiDB-lite"/>
    </source>
</evidence>
<feature type="compositionally biased region" description="Low complexity" evidence="1">
    <location>
        <begin position="40"/>
        <end position="55"/>
    </location>
</feature>
<dbReference type="GO" id="GO:0005886">
    <property type="term" value="C:plasma membrane"/>
    <property type="evidence" value="ECO:0007669"/>
    <property type="project" value="InterPro"/>
</dbReference>
<evidence type="ECO:0000259" key="2">
    <source>
        <dbReference type="Pfam" id="PF10099"/>
    </source>
</evidence>
<comment type="caution">
    <text evidence="3">The sequence shown here is derived from an EMBL/GenBank/DDBJ whole genome shotgun (WGS) entry which is preliminary data.</text>
</comment>
<protein>
    <recommendedName>
        <fullName evidence="2">Anti-sigma K factor RskA C-terminal domain-containing protein</fullName>
    </recommendedName>
</protein>